<evidence type="ECO:0000313" key="6">
    <source>
        <dbReference type="EMBL" id="EYU26714.1"/>
    </source>
</evidence>
<dbReference type="SMART" id="SM00358">
    <property type="entry name" value="DSRM"/>
    <property type="match status" value="2"/>
</dbReference>
<evidence type="ECO:0000256" key="3">
    <source>
        <dbReference type="PROSITE-ProRule" id="PRU00266"/>
    </source>
</evidence>
<evidence type="ECO:0000256" key="1">
    <source>
        <dbReference type="ARBA" id="ARBA00022737"/>
    </source>
</evidence>
<feature type="region of interest" description="Disordered" evidence="4">
    <location>
        <begin position="34"/>
        <end position="70"/>
    </location>
</feature>
<protein>
    <recommendedName>
        <fullName evidence="5">DRBM domain-containing protein</fullName>
    </recommendedName>
</protein>
<dbReference type="GO" id="GO:0003725">
    <property type="term" value="F:double-stranded RNA binding"/>
    <property type="evidence" value="ECO:0000318"/>
    <property type="project" value="GO_Central"/>
</dbReference>
<dbReference type="GO" id="GO:0005634">
    <property type="term" value="C:nucleus"/>
    <property type="evidence" value="ECO:0000318"/>
    <property type="project" value="GO_Central"/>
</dbReference>
<dbReference type="GO" id="GO:0004525">
    <property type="term" value="F:ribonuclease III activity"/>
    <property type="evidence" value="ECO:0000318"/>
    <property type="project" value="GO_Central"/>
</dbReference>
<dbReference type="eggNOG" id="ENOG502QV9N">
    <property type="taxonomic scope" value="Eukaryota"/>
</dbReference>
<organism evidence="6 7">
    <name type="scientific">Erythranthe guttata</name>
    <name type="common">Yellow monkey flower</name>
    <name type="synonym">Mimulus guttatus</name>
    <dbReference type="NCBI Taxonomy" id="4155"/>
    <lineage>
        <taxon>Eukaryota</taxon>
        <taxon>Viridiplantae</taxon>
        <taxon>Streptophyta</taxon>
        <taxon>Embryophyta</taxon>
        <taxon>Tracheophyta</taxon>
        <taxon>Spermatophyta</taxon>
        <taxon>Magnoliopsida</taxon>
        <taxon>eudicotyledons</taxon>
        <taxon>Gunneridae</taxon>
        <taxon>Pentapetalae</taxon>
        <taxon>asterids</taxon>
        <taxon>lamiids</taxon>
        <taxon>Lamiales</taxon>
        <taxon>Phrymaceae</taxon>
        <taxon>Erythranthe</taxon>
    </lineage>
</organism>
<feature type="domain" description="DRBM" evidence="5">
    <location>
        <begin position="165"/>
        <end position="234"/>
    </location>
</feature>
<gene>
    <name evidence="6" type="ORF">MIMGU_mgv1a009077mg</name>
</gene>
<dbReference type="InterPro" id="IPR044450">
    <property type="entry name" value="AtDRB-like_DSRM_1"/>
</dbReference>
<feature type="region of interest" description="Disordered" evidence="4">
    <location>
        <begin position="265"/>
        <end position="304"/>
    </location>
</feature>
<dbReference type="KEGG" id="egt:105970167"/>
<dbReference type="PROSITE" id="PS50137">
    <property type="entry name" value="DS_RBD"/>
    <property type="match status" value="2"/>
</dbReference>
<dbReference type="Gene3D" id="3.30.160.20">
    <property type="match status" value="2"/>
</dbReference>
<dbReference type="CDD" id="cd19907">
    <property type="entry name" value="DSRM_AtDRB-like_rpt1"/>
    <property type="match status" value="1"/>
</dbReference>
<evidence type="ECO:0000256" key="4">
    <source>
        <dbReference type="SAM" id="MobiDB-lite"/>
    </source>
</evidence>
<dbReference type="InterPro" id="IPR014720">
    <property type="entry name" value="dsRBD_dom"/>
</dbReference>
<dbReference type="AlphaFoldDB" id="A0A022QGJ3"/>
<dbReference type="Pfam" id="PF00035">
    <property type="entry name" value="dsrm"/>
    <property type="match status" value="2"/>
</dbReference>
<keyword evidence="2 3" id="KW-0694">RNA-binding</keyword>
<dbReference type="GO" id="GO:0010468">
    <property type="term" value="P:regulation of gene expression"/>
    <property type="evidence" value="ECO:0000318"/>
    <property type="project" value="GO_Central"/>
</dbReference>
<name>A0A022QGJ3_ERYGU</name>
<dbReference type="PANTHER" id="PTHR11207">
    <property type="entry name" value="RIBONUCLEASE III"/>
    <property type="match status" value="1"/>
</dbReference>
<dbReference type="EMBL" id="KI631651">
    <property type="protein sequence ID" value="EYU26714.1"/>
    <property type="molecule type" value="Genomic_DNA"/>
</dbReference>
<proteinExistence type="predicted"/>
<dbReference type="OrthoDB" id="1904943at2759"/>
<sequence>MAESESIFQMEAGEVEIGGVYDQIIGTYYEPATPLGQEEHFGTPRYEPIVESSAKKRKVNPSNQDSQVKDGPSVSNCFLFKSRLQEFSQKAGFTSPVYETIKEGRSHEPSFKSTVIVNNVRYDSLPGFFNRKTAEQSAAEVALMKLSNSADMEFGISQPVHETGLCKNLLQEYAQKMNYAIPLYECLKEERQGKTPMYSCTVEVGGIKYIGASANTKKEAEIKAARTALISLSENQTSSNSVYTVVPKKKKVSDHGIAAQEVPTPAVKKPKKRSLKKKMQQQQWKKKRRALKRGTSGEEGTTRLAVNKADSVSLTGVASGDVGAVTPHHHDDMSPQVYDRWRSFWCCGGSDPPS</sequence>
<dbReference type="PANTHER" id="PTHR11207:SF1">
    <property type="entry name" value="DOUBLE-STRANDED RNA-BINDING PROTEIN 1"/>
    <property type="match status" value="1"/>
</dbReference>
<dbReference type="GO" id="GO:0006396">
    <property type="term" value="P:RNA processing"/>
    <property type="evidence" value="ECO:0000318"/>
    <property type="project" value="GO_Central"/>
</dbReference>
<dbReference type="SUPFAM" id="SSF54768">
    <property type="entry name" value="dsRNA-binding domain-like"/>
    <property type="match status" value="2"/>
</dbReference>
<dbReference type="STRING" id="4155.A0A022QGJ3"/>
<feature type="compositionally biased region" description="Basic residues" evidence="4">
    <location>
        <begin position="268"/>
        <end position="292"/>
    </location>
</feature>
<dbReference type="Proteomes" id="UP000030748">
    <property type="component" value="Unassembled WGS sequence"/>
</dbReference>
<reference evidence="6 7" key="1">
    <citation type="journal article" date="2013" name="Proc. Natl. Acad. Sci. U.S.A.">
        <title>Fine-scale variation in meiotic recombination in Mimulus inferred from population shotgun sequencing.</title>
        <authorList>
            <person name="Hellsten U."/>
            <person name="Wright K.M."/>
            <person name="Jenkins J."/>
            <person name="Shu S."/>
            <person name="Yuan Y."/>
            <person name="Wessler S.R."/>
            <person name="Schmutz J."/>
            <person name="Willis J.H."/>
            <person name="Rokhsar D.S."/>
        </authorList>
    </citation>
    <scope>NUCLEOTIDE SEQUENCE [LARGE SCALE GENOMIC DNA]</scope>
    <source>
        <strain evidence="7">cv. DUN x IM62</strain>
    </source>
</reference>
<keyword evidence="1" id="KW-0677">Repeat</keyword>
<evidence type="ECO:0000313" key="7">
    <source>
        <dbReference type="Proteomes" id="UP000030748"/>
    </source>
</evidence>
<accession>A0A022QGJ3</accession>
<dbReference type="PhylomeDB" id="A0A022QGJ3"/>
<feature type="domain" description="DRBM" evidence="5">
    <location>
        <begin position="79"/>
        <end position="148"/>
    </location>
</feature>
<evidence type="ECO:0000259" key="5">
    <source>
        <dbReference type="PROSITE" id="PS50137"/>
    </source>
</evidence>
<evidence type="ECO:0000256" key="2">
    <source>
        <dbReference type="ARBA" id="ARBA00022884"/>
    </source>
</evidence>
<keyword evidence="7" id="KW-1185">Reference proteome</keyword>